<dbReference type="AlphaFoldDB" id="A0A8S9MDH0"/>
<protein>
    <submittedName>
        <fullName evidence="1">Uncharacterized protein</fullName>
    </submittedName>
</protein>
<proteinExistence type="predicted"/>
<comment type="caution">
    <text evidence="1">The sequence shown here is derived from an EMBL/GenBank/DDBJ whole genome shotgun (WGS) entry which is preliminary data.</text>
</comment>
<evidence type="ECO:0000313" key="1">
    <source>
        <dbReference type="EMBL" id="KAF2615991.1"/>
    </source>
</evidence>
<organism evidence="1">
    <name type="scientific">Brassica cretica</name>
    <name type="common">Mustard</name>
    <dbReference type="NCBI Taxonomy" id="69181"/>
    <lineage>
        <taxon>Eukaryota</taxon>
        <taxon>Viridiplantae</taxon>
        <taxon>Streptophyta</taxon>
        <taxon>Embryophyta</taxon>
        <taxon>Tracheophyta</taxon>
        <taxon>Spermatophyta</taxon>
        <taxon>Magnoliopsida</taxon>
        <taxon>eudicotyledons</taxon>
        <taxon>Gunneridae</taxon>
        <taxon>Pentapetalae</taxon>
        <taxon>rosids</taxon>
        <taxon>malvids</taxon>
        <taxon>Brassicales</taxon>
        <taxon>Brassicaceae</taxon>
        <taxon>Brassiceae</taxon>
        <taxon>Brassica</taxon>
    </lineage>
</organism>
<accession>A0A8S9MDH0</accession>
<name>A0A8S9MDH0_BRACR</name>
<reference evidence="1" key="1">
    <citation type="submission" date="2019-12" db="EMBL/GenBank/DDBJ databases">
        <title>Genome sequencing and annotation of Brassica cretica.</title>
        <authorList>
            <person name="Studholme D.J."/>
            <person name="Sarris P.F."/>
        </authorList>
    </citation>
    <scope>NUCLEOTIDE SEQUENCE</scope>
    <source>
        <strain evidence="1">PFS-102/07</strain>
        <tissue evidence="1">Leaf</tissue>
    </source>
</reference>
<dbReference type="EMBL" id="QGKY02000089">
    <property type="protein sequence ID" value="KAF2615991.1"/>
    <property type="molecule type" value="Genomic_DNA"/>
</dbReference>
<sequence length="117" mass="13052">MMIKLPSARSKKKDDHHEATSYHLLLFLRQIIFIRDKRWQLSCTDPPCPAPPRYTVNAGLGGTGPRGMWSLDVLPNPDPRLAQALAVQARGIPIFINTCASDGNWAVPIRCVPSRHL</sequence>
<gene>
    <name evidence="1" type="ORF">F2Q70_00011106</name>
</gene>